<name>A0ABN7B2A3_9HEMI</name>
<dbReference type="Proteomes" id="UP001307889">
    <property type="component" value="Chromosome 9"/>
</dbReference>
<feature type="region of interest" description="Disordered" evidence="1">
    <location>
        <begin position="1"/>
        <end position="24"/>
    </location>
</feature>
<proteinExistence type="predicted"/>
<organism evidence="2 3">
    <name type="scientific">Nesidiocoris tenuis</name>
    <dbReference type="NCBI Taxonomy" id="355587"/>
    <lineage>
        <taxon>Eukaryota</taxon>
        <taxon>Metazoa</taxon>
        <taxon>Ecdysozoa</taxon>
        <taxon>Arthropoda</taxon>
        <taxon>Hexapoda</taxon>
        <taxon>Insecta</taxon>
        <taxon>Pterygota</taxon>
        <taxon>Neoptera</taxon>
        <taxon>Paraneoptera</taxon>
        <taxon>Hemiptera</taxon>
        <taxon>Heteroptera</taxon>
        <taxon>Panheteroptera</taxon>
        <taxon>Cimicomorpha</taxon>
        <taxon>Miridae</taxon>
        <taxon>Dicyphina</taxon>
        <taxon>Nesidiocoris</taxon>
    </lineage>
</organism>
<sequence>MHLSIQQTSMRDPSMMRHWKVTPSQPPKYREPFCPIVEYTSTSLGGKINVFQRSFSAIETGASAVGRYIALNMDNSSMESVRDK</sequence>
<accession>A0ABN7B2A3</accession>
<evidence type="ECO:0000313" key="3">
    <source>
        <dbReference type="Proteomes" id="UP001307889"/>
    </source>
</evidence>
<gene>
    <name evidence="2" type="ORF">NTJ_11193</name>
</gene>
<evidence type="ECO:0000313" key="2">
    <source>
        <dbReference type="EMBL" id="BES98378.1"/>
    </source>
</evidence>
<keyword evidence="3" id="KW-1185">Reference proteome</keyword>
<feature type="compositionally biased region" description="Polar residues" evidence="1">
    <location>
        <begin position="1"/>
        <end position="11"/>
    </location>
</feature>
<evidence type="ECO:0000256" key="1">
    <source>
        <dbReference type="SAM" id="MobiDB-lite"/>
    </source>
</evidence>
<dbReference type="EMBL" id="AP028917">
    <property type="protein sequence ID" value="BES98378.1"/>
    <property type="molecule type" value="Genomic_DNA"/>
</dbReference>
<reference evidence="2 3" key="1">
    <citation type="submission" date="2023-09" db="EMBL/GenBank/DDBJ databases">
        <title>Nesidiocoris tenuis whole genome shotgun sequence.</title>
        <authorList>
            <person name="Shibata T."/>
            <person name="Shimoda M."/>
            <person name="Kobayashi T."/>
            <person name="Uehara T."/>
        </authorList>
    </citation>
    <scope>NUCLEOTIDE SEQUENCE [LARGE SCALE GENOMIC DNA]</scope>
    <source>
        <strain evidence="2 3">Japan</strain>
    </source>
</reference>
<protein>
    <submittedName>
        <fullName evidence="2">Uncharacterized protein</fullName>
    </submittedName>
</protein>